<dbReference type="GO" id="GO:0031624">
    <property type="term" value="F:ubiquitin conjugating enzyme binding"/>
    <property type="evidence" value="ECO:0007669"/>
    <property type="project" value="TreeGrafter"/>
</dbReference>
<dbReference type="InterPro" id="IPR042460">
    <property type="entry name" value="DCN1-like_PONY"/>
</dbReference>
<feature type="domain" description="DCUN1" evidence="2">
    <location>
        <begin position="60"/>
        <end position="279"/>
    </location>
</feature>
<reference evidence="3" key="1">
    <citation type="journal article" date="2023" name="BMC Genomics">
        <title>Chromosome-level genome assemblies of Cutaneotrichosporon spp. (Trichosporonales, Basidiomycota) reveal imbalanced evolution between nucleotide sequences and chromosome synteny.</title>
        <authorList>
            <person name="Kobayashi Y."/>
            <person name="Kayamori A."/>
            <person name="Aoki K."/>
            <person name="Shiwa Y."/>
            <person name="Matsutani M."/>
            <person name="Fujita N."/>
            <person name="Sugita T."/>
            <person name="Iwasaki W."/>
            <person name="Tanaka N."/>
            <person name="Takashima M."/>
        </authorList>
    </citation>
    <scope>NUCLEOTIDE SEQUENCE</scope>
    <source>
        <strain evidence="3">HIS019</strain>
    </source>
</reference>
<dbReference type="InterPro" id="IPR014764">
    <property type="entry name" value="DCN-prot"/>
</dbReference>
<dbReference type="RefSeq" id="XP_060453781.1">
    <property type="nucleotide sequence ID" value="XM_060596827.1"/>
</dbReference>
<dbReference type="GO" id="GO:0045116">
    <property type="term" value="P:protein neddylation"/>
    <property type="evidence" value="ECO:0007669"/>
    <property type="project" value="TreeGrafter"/>
</dbReference>
<dbReference type="PANTHER" id="PTHR12281:SF31">
    <property type="entry name" value="DCN1-LIKE PROTEIN 3"/>
    <property type="match status" value="1"/>
</dbReference>
<dbReference type="PROSITE" id="PS51229">
    <property type="entry name" value="DCUN1"/>
    <property type="match status" value="1"/>
</dbReference>
<dbReference type="Gene3D" id="1.10.238.200">
    <property type="entry name" value="Cullin, PONY binding domain"/>
    <property type="match status" value="1"/>
</dbReference>
<proteinExistence type="predicted"/>
<dbReference type="AlphaFoldDB" id="A0AA48I7I4"/>
<dbReference type="EMBL" id="AP028212">
    <property type="protein sequence ID" value="BEI88515.1"/>
    <property type="molecule type" value="Genomic_DNA"/>
</dbReference>
<keyword evidence="4" id="KW-1185">Reference proteome</keyword>
<dbReference type="GO" id="GO:0032182">
    <property type="term" value="F:ubiquitin-like protein binding"/>
    <property type="evidence" value="ECO:0007669"/>
    <property type="project" value="TreeGrafter"/>
</dbReference>
<protein>
    <recommendedName>
        <fullName evidence="1">Defective in cullin neddylation protein</fullName>
    </recommendedName>
</protein>
<dbReference type="Pfam" id="PF14555">
    <property type="entry name" value="UBA_4"/>
    <property type="match status" value="1"/>
</dbReference>
<dbReference type="InterPro" id="IPR005176">
    <property type="entry name" value="PONY_dom"/>
</dbReference>
<name>A0AA48I7I4_9TREE</name>
<evidence type="ECO:0000256" key="1">
    <source>
        <dbReference type="RuleBase" id="RU410713"/>
    </source>
</evidence>
<gene>
    <name evidence="3" type="primary">DCN1</name>
    <name evidence="3" type="ORF">CcaverHIS019_0112330</name>
</gene>
<dbReference type="KEGG" id="ccac:CcaHIS019_0112330"/>
<dbReference type="GO" id="GO:0097602">
    <property type="term" value="F:cullin family protein binding"/>
    <property type="evidence" value="ECO:0007669"/>
    <property type="project" value="TreeGrafter"/>
</dbReference>
<dbReference type="Proteomes" id="UP001233271">
    <property type="component" value="Chromosome 1"/>
</dbReference>
<dbReference type="GeneID" id="85492386"/>
<sequence>MARALTKSQEKALVAEFREITGANARDAERALKKYRWILNLAIDEHFNAGGGAPSTSNAGNTKKVGDIWEHFKDPSRNLITIDGFMNMCQELELDPESDIVLFCLASDLGSKSIGEFAKEPFVSGWAEIDPSIDSVAKMKAALPHLRKKLNTDAAYFKKVYMHTFDLSKAEGARVLALDTALSMWELFIPPAMAAKPSALSHVGTGESPSGSATKNPNLLGDSGFQLWLDFQKSRNKAVSKDTWSLFIDFVRTIDAEFKEYDESAAWPSTIDEFVEYARERR</sequence>
<evidence type="ECO:0000313" key="3">
    <source>
        <dbReference type="EMBL" id="BEI88515.1"/>
    </source>
</evidence>
<dbReference type="GO" id="GO:0000151">
    <property type="term" value="C:ubiquitin ligase complex"/>
    <property type="evidence" value="ECO:0007669"/>
    <property type="project" value="TreeGrafter"/>
</dbReference>
<dbReference type="Gene3D" id="1.10.238.10">
    <property type="entry name" value="EF-hand"/>
    <property type="match status" value="1"/>
</dbReference>
<dbReference type="PANTHER" id="PTHR12281">
    <property type="entry name" value="RP42 RELATED"/>
    <property type="match status" value="1"/>
</dbReference>
<comment type="function">
    <text evidence="1">Neddylation of cullins play an essential role in the regulation of SCF-type complexes activity.</text>
</comment>
<dbReference type="Pfam" id="PF03556">
    <property type="entry name" value="Cullin_binding"/>
    <property type="match status" value="1"/>
</dbReference>
<evidence type="ECO:0000259" key="2">
    <source>
        <dbReference type="PROSITE" id="PS51229"/>
    </source>
</evidence>
<accession>A0AA48I7I4</accession>
<dbReference type="Gene3D" id="1.10.8.10">
    <property type="entry name" value="DNA helicase RuvA subunit, C-terminal domain"/>
    <property type="match status" value="1"/>
</dbReference>
<evidence type="ECO:0000313" key="4">
    <source>
        <dbReference type="Proteomes" id="UP001233271"/>
    </source>
</evidence>
<organism evidence="3 4">
    <name type="scientific">Cutaneotrichosporon cavernicola</name>
    <dbReference type="NCBI Taxonomy" id="279322"/>
    <lineage>
        <taxon>Eukaryota</taxon>
        <taxon>Fungi</taxon>
        <taxon>Dikarya</taxon>
        <taxon>Basidiomycota</taxon>
        <taxon>Agaricomycotina</taxon>
        <taxon>Tremellomycetes</taxon>
        <taxon>Trichosporonales</taxon>
        <taxon>Trichosporonaceae</taxon>
        <taxon>Cutaneotrichosporon</taxon>
    </lineage>
</organism>